<evidence type="ECO:0000256" key="1">
    <source>
        <dbReference type="SAM" id="MobiDB-lite"/>
    </source>
</evidence>
<keyword evidence="3" id="KW-1185">Reference proteome</keyword>
<feature type="region of interest" description="Disordered" evidence="1">
    <location>
        <begin position="124"/>
        <end position="143"/>
    </location>
</feature>
<gene>
    <name evidence="2" type="ORF">RFM51_25085</name>
</gene>
<name>A0ABU4X3H5_9HYPH</name>
<sequence length="265" mass="27370">MVRDAEAAGFNPLTAIRNGGSAGFTSTTTPGNPVGGALSRVGDWLTNFNPFEDAERAQRGKLLDAQIANLNAETGSLLHTVASRNGSVASGAGTRNAPASLSKGWGVTQRPPVTVLGQLSGSPVVAPSAGSMPGGGSTSKGSAALSSFTPPELKDGKLSNTSWLDSFTNGVLRHDPSTPDMAGFEDAYGDSEIGSTIAGGLSLGRDLLYNVDHYAKVGDQMIADRIKRFRKGKPYKPARVRGSAASRGVQLYQSPFGMPLSGPSF</sequence>
<dbReference type="EMBL" id="JAVIIS010000047">
    <property type="protein sequence ID" value="MDX8442861.1"/>
    <property type="molecule type" value="Genomic_DNA"/>
</dbReference>
<accession>A0ABU4X3H5</accession>
<dbReference type="Proteomes" id="UP001272097">
    <property type="component" value="Unassembled WGS sequence"/>
</dbReference>
<proteinExistence type="predicted"/>
<evidence type="ECO:0000313" key="2">
    <source>
        <dbReference type="EMBL" id="MDX8442861.1"/>
    </source>
</evidence>
<protein>
    <submittedName>
        <fullName evidence="2">Uncharacterized protein</fullName>
    </submittedName>
</protein>
<dbReference type="RefSeq" id="WP_320216859.1">
    <property type="nucleotide sequence ID" value="NZ_JAVIIS010000047.1"/>
</dbReference>
<organism evidence="2 3">
    <name type="scientific">Mesorhizobium australafricanum</name>
    <dbReference type="NCBI Taxonomy" id="3072311"/>
    <lineage>
        <taxon>Bacteria</taxon>
        <taxon>Pseudomonadati</taxon>
        <taxon>Pseudomonadota</taxon>
        <taxon>Alphaproteobacteria</taxon>
        <taxon>Hyphomicrobiales</taxon>
        <taxon>Phyllobacteriaceae</taxon>
        <taxon>Mesorhizobium</taxon>
    </lineage>
</organism>
<reference evidence="2 3" key="1">
    <citation type="submission" date="2023-08" db="EMBL/GenBank/DDBJ databases">
        <title>Implementing the SeqCode for naming new Mesorhizobium species isolated from Vachellia karroo root nodules.</title>
        <authorList>
            <person name="Van Lill M."/>
        </authorList>
    </citation>
    <scope>NUCLEOTIDE SEQUENCE [LARGE SCALE GENOMIC DNA]</scope>
    <source>
        <strain evidence="2 3">VK3E</strain>
    </source>
</reference>
<evidence type="ECO:0000313" key="3">
    <source>
        <dbReference type="Proteomes" id="UP001272097"/>
    </source>
</evidence>
<comment type="caution">
    <text evidence="2">The sequence shown here is derived from an EMBL/GenBank/DDBJ whole genome shotgun (WGS) entry which is preliminary data.</text>
</comment>
<feature type="region of interest" description="Disordered" evidence="1">
    <location>
        <begin position="87"/>
        <end position="106"/>
    </location>
</feature>